<dbReference type="Proteomes" id="UP000198287">
    <property type="component" value="Unassembled WGS sequence"/>
</dbReference>
<dbReference type="OrthoDB" id="10250320at2759"/>
<dbReference type="Pfam" id="PF00134">
    <property type="entry name" value="Cyclin_N"/>
    <property type="match status" value="1"/>
</dbReference>
<dbReference type="InterPro" id="IPR036915">
    <property type="entry name" value="Cyclin-like_sf"/>
</dbReference>
<dbReference type="SUPFAM" id="SSF47954">
    <property type="entry name" value="Cyclin-like"/>
    <property type="match status" value="1"/>
</dbReference>
<evidence type="ECO:0000313" key="3">
    <source>
        <dbReference type="Proteomes" id="UP000198287"/>
    </source>
</evidence>
<dbReference type="InterPro" id="IPR006671">
    <property type="entry name" value="Cyclin_N"/>
</dbReference>
<proteinExistence type="predicted"/>
<sequence>MAPHLTSITPSTGKFIAQLTAECAIIALVYLERLLTYAEMDIMPSNWRRMVLGSVLLASKVWDDQAVWNVDYCHILKDISVEDMNELERQCLELLQFNINVPSSVYAKYYFDLRTLAEANDLTLPPEPLNKDRAMRLEAMSNMAMGIRDKSTAPTTPDTSGMMIHINGFTNGQVMRRWNSLEGVSNGSKSSAAILS</sequence>
<dbReference type="STRING" id="158441.A0A226EY23"/>
<dbReference type="EMBL" id="LNIX01000001">
    <property type="protein sequence ID" value="OXA62067.1"/>
    <property type="molecule type" value="Genomic_DNA"/>
</dbReference>
<dbReference type="Gene3D" id="1.10.472.10">
    <property type="entry name" value="Cyclin-like"/>
    <property type="match status" value="1"/>
</dbReference>
<feature type="domain" description="Cyclin N-terminal" evidence="1">
    <location>
        <begin position="18"/>
        <end position="100"/>
    </location>
</feature>
<dbReference type="PANTHER" id="PTHR14248">
    <property type="entry name" value="CYCLIN Y, ISOFORM A"/>
    <property type="match status" value="1"/>
</dbReference>
<organism evidence="2 3">
    <name type="scientific">Folsomia candida</name>
    <name type="common">Springtail</name>
    <dbReference type="NCBI Taxonomy" id="158441"/>
    <lineage>
        <taxon>Eukaryota</taxon>
        <taxon>Metazoa</taxon>
        <taxon>Ecdysozoa</taxon>
        <taxon>Arthropoda</taxon>
        <taxon>Hexapoda</taxon>
        <taxon>Collembola</taxon>
        <taxon>Entomobryomorpha</taxon>
        <taxon>Isotomoidea</taxon>
        <taxon>Isotomidae</taxon>
        <taxon>Proisotominae</taxon>
        <taxon>Folsomia</taxon>
    </lineage>
</organism>
<protein>
    <submittedName>
        <fullName evidence="2">Cyclin-Y</fullName>
    </submittedName>
</protein>
<dbReference type="OMA" id="MIHINGF"/>
<keyword evidence="3" id="KW-1185">Reference proteome</keyword>
<gene>
    <name evidence="2" type="ORF">Fcan01_03630</name>
</gene>
<comment type="caution">
    <text evidence="2">The sequence shown here is derived from an EMBL/GenBank/DDBJ whole genome shotgun (WGS) entry which is preliminary data.</text>
</comment>
<evidence type="ECO:0000313" key="2">
    <source>
        <dbReference type="EMBL" id="OXA62067.1"/>
    </source>
</evidence>
<dbReference type="AlphaFoldDB" id="A0A226EY23"/>
<name>A0A226EY23_FOLCA</name>
<accession>A0A226EY23</accession>
<reference evidence="2 3" key="1">
    <citation type="submission" date="2015-12" db="EMBL/GenBank/DDBJ databases">
        <title>The genome of Folsomia candida.</title>
        <authorList>
            <person name="Faddeeva A."/>
            <person name="Derks M.F."/>
            <person name="Anvar Y."/>
            <person name="Smit S."/>
            <person name="Van Straalen N."/>
            <person name="Roelofs D."/>
        </authorList>
    </citation>
    <scope>NUCLEOTIDE SEQUENCE [LARGE SCALE GENOMIC DNA]</scope>
    <source>
        <strain evidence="2 3">VU population</strain>
        <tissue evidence="2">Whole body</tissue>
    </source>
</reference>
<evidence type="ECO:0000259" key="1">
    <source>
        <dbReference type="Pfam" id="PF00134"/>
    </source>
</evidence>
<dbReference type="CDD" id="cd20540">
    <property type="entry name" value="CYCLIN_CCNY_like"/>
    <property type="match status" value="1"/>
</dbReference>